<dbReference type="Pfam" id="PF05699">
    <property type="entry name" value="Dimer_Tnp_hAT"/>
    <property type="match status" value="1"/>
</dbReference>
<dbReference type="OMA" id="CATHYIN"/>
<evidence type="ECO:0000256" key="4">
    <source>
        <dbReference type="ARBA" id="ARBA00022833"/>
    </source>
</evidence>
<dbReference type="KEGG" id="gmx:100794155"/>
<keyword evidence="5" id="KW-0238">DNA-binding</keyword>
<keyword evidence="4" id="KW-0862">Zinc</keyword>
<evidence type="ECO:0000256" key="5">
    <source>
        <dbReference type="ARBA" id="ARBA00023125"/>
    </source>
</evidence>
<protein>
    <recommendedName>
        <fullName evidence="9">BED-type domain-containing protein</fullName>
    </recommendedName>
</protein>
<dbReference type="GeneID" id="100794155"/>
<dbReference type="Proteomes" id="UP000008827">
    <property type="component" value="Chromosome 8"/>
</dbReference>
<evidence type="ECO:0000313" key="12">
    <source>
        <dbReference type="Proteomes" id="UP000008827"/>
    </source>
</evidence>
<sequence>MYLQPYTNDNGDDTSKLNLEMSYVAAPLSQETFTQNSSQTQRHIRVKSDPAWGHCKVAEENEKTILLCLYCNKIFRGGGINRFKNHLAGEKGQCEQCKNVPADVRFQMKQNLDERKNKRRKVREEYVDSNEFGEDQMRIVVDEVQEPIRVCNLNPPQKGKNINRIGQYFMPKTTPRAQPTLKSGLQSKEVIEKCDLAIAKWMIDASVPFNAINSAYYQPMIDAISSMGPSYKGPNFHRVRGCLLNKWVDDVRKLVDGYRIVWKQTGCTLMADGWNDGCRRTFINFLVYCPKGTVFLRSVDVSHASKSAEMLHKLFREMVLFVGPENVVHIVTSNAENYVAAGRLLEAEFPKLYWSPCATQCINLMLDDIMKLEEVSEIVSLASKITKYIYNHCYSLYLMRKYTGGKDILGPAPTQSATNFIALQSILAHKDALRAMVTSRDWTSSAYAKESKAKKIVEQILDSRFWKKCADIVKLTEPLVHVLQIVDSKDKPAMGFLYQAMYKAKEEMIRRFQKNKKVEPYLNILDRHWDSLCKSIHAAGYWLNPACHFNEEFAKHKSTTSGLLDVIERYAHGDPDLQFNLASEMRIFKNAELDFGRLVATRERNTVMPDEWWESYGCGTPNLQKLAILVLSQTCSASSCERNWSIFEHIHSNKRNRLEHQKLNDLVYVRYNLKLQQRNPLRLQNYDPINFETLDDHSNWVVKESPPFLTNEEIDVLRNDLTNMSIQPISDDIVKLNLDDDDDDDAQDNTGENDDDEAQENTMENVNLNENNIDETSHFLDEEKPPADPTLAP</sequence>
<evidence type="ECO:0000313" key="10">
    <source>
        <dbReference type="EMBL" id="KRH45627.1"/>
    </source>
</evidence>
<reference evidence="10" key="3">
    <citation type="submission" date="2018-07" db="EMBL/GenBank/DDBJ databases">
        <title>WGS assembly of Glycine max.</title>
        <authorList>
            <person name="Schmutz J."/>
            <person name="Cannon S."/>
            <person name="Schlueter J."/>
            <person name="Ma J."/>
            <person name="Mitros T."/>
            <person name="Nelson W."/>
            <person name="Hyten D."/>
            <person name="Song Q."/>
            <person name="Thelen J."/>
            <person name="Cheng J."/>
            <person name="Xu D."/>
            <person name="Hellsten U."/>
            <person name="May G."/>
            <person name="Yu Y."/>
            <person name="Sakurai T."/>
            <person name="Umezawa T."/>
            <person name="Bhattacharyya M."/>
            <person name="Sandhu D."/>
            <person name="Valliyodan B."/>
            <person name="Lindquist E."/>
            <person name="Peto M."/>
            <person name="Grant D."/>
            <person name="Shu S."/>
            <person name="Goodstein D."/>
            <person name="Barry K."/>
            <person name="Futrell-Griggs M."/>
            <person name="Abernathy B."/>
            <person name="Du J."/>
            <person name="Tian Z."/>
            <person name="Zhu L."/>
            <person name="Gill N."/>
            <person name="Joshi T."/>
            <person name="Libault M."/>
            <person name="Sethuraman A."/>
            <person name="Zhang X."/>
            <person name="Shinozaki K."/>
            <person name="Nguyen H."/>
            <person name="Wing R."/>
            <person name="Cregan P."/>
            <person name="Specht J."/>
            <person name="Grimwood J."/>
            <person name="Rokhsar D."/>
            <person name="Stacey G."/>
            <person name="Shoemaker R."/>
            <person name="Jackson S."/>
        </authorList>
    </citation>
    <scope>NUCLEOTIDE SEQUENCE</scope>
    <source>
        <tissue evidence="10">Callus</tissue>
    </source>
</reference>
<feature type="compositionally biased region" description="Acidic residues" evidence="8">
    <location>
        <begin position="739"/>
        <end position="759"/>
    </location>
</feature>
<evidence type="ECO:0000259" key="9">
    <source>
        <dbReference type="PROSITE" id="PS50808"/>
    </source>
</evidence>
<reference evidence="10 11" key="1">
    <citation type="journal article" date="2010" name="Nature">
        <title>Genome sequence of the palaeopolyploid soybean.</title>
        <authorList>
            <person name="Schmutz J."/>
            <person name="Cannon S.B."/>
            <person name="Schlueter J."/>
            <person name="Ma J."/>
            <person name="Mitros T."/>
            <person name="Nelson W."/>
            <person name="Hyten D.L."/>
            <person name="Song Q."/>
            <person name="Thelen J.J."/>
            <person name="Cheng J."/>
            <person name="Xu D."/>
            <person name="Hellsten U."/>
            <person name="May G.D."/>
            <person name="Yu Y."/>
            <person name="Sakurai T."/>
            <person name="Umezawa T."/>
            <person name="Bhattacharyya M.K."/>
            <person name="Sandhu D."/>
            <person name="Valliyodan B."/>
            <person name="Lindquist E."/>
            <person name="Peto M."/>
            <person name="Grant D."/>
            <person name="Shu S."/>
            <person name="Goodstein D."/>
            <person name="Barry K."/>
            <person name="Futrell-Griggs M."/>
            <person name="Abernathy B."/>
            <person name="Du J."/>
            <person name="Tian Z."/>
            <person name="Zhu L."/>
            <person name="Gill N."/>
            <person name="Joshi T."/>
            <person name="Libault M."/>
            <person name="Sethuraman A."/>
            <person name="Zhang X.-C."/>
            <person name="Shinozaki K."/>
            <person name="Nguyen H.T."/>
            <person name="Wing R.A."/>
            <person name="Cregan P."/>
            <person name="Specht J."/>
            <person name="Grimwood J."/>
            <person name="Rokhsar D."/>
            <person name="Stacey G."/>
            <person name="Shoemaker R.C."/>
            <person name="Jackson S.A."/>
        </authorList>
    </citation>
    <scope>NUCLEOTIDE SEQUENCE [LARGE SCALE GENOMIC DNA]</scope>
    <source>
        <strain evidence="11">cv. Williams 82</strain>
        <tissue evidence="10">Callus</tissue>
    </source>
</reference>
<dbReference type="Pfam" id="PF04937">
    <property type="entry name" value="DUF659"/>
    <property type="match status" value="1"/>
</dbReference>
<evidence type="ECO:0000256" key="6">
    <source>
        <dbReference type="ARBA" id="ARBA00023242"/>
    </source>
</evidence>
<feature type="compositionally biased region" description="Low complexity" evidence="8">
    <location>
        <begin position="760"/>
        <end position="771"/>
    </location>
</feature>
<dbReference type="AlphaFoldDB" id="K7L9H2"/>
<reference evidence="11" key="2">
    <citation type="submission" date="2018-02" db="UniProtKB">
        <authorList>
            <consortium name="EnsemblPlants"/>
        </authorList>
    </citation>
    <scope>IDENTIFICATION</scope>
    <source>
        <strain evidence="11">Williams 82</strain>
    </source>
</reference>
<dbReference type="PaxDb" id="3847-GLYMA08G39125.1"/>
<accession>K7L9H2</accession>
<evidence type="ECO:0000256" key="3">
    <source>
        <dbReference type="ARBA" id="ARBA00022771"/>
    </source>
</evidence>
<feature type="compositionally biased region" description="Basic and acidic residues" evidence="8">
    <location>
        <begin position="775"/>
        <end position="786"/>
    </location>
</feature>
<dbReference type="SUPFAM" id="SSF53098">
    <property type="entry name" value="Ribonuclease H-like"/>
    <property type="match status" value="1"/>
</dbReference>
<keyword evidence="6" id="KW-0539">Nucleus</keyword>
<organism evidence="11">
    <name type="scientific">Glycine max</name>
    <name type="common">Soybean</name>
    <name type="synonym">Glycine hispida</name>
    <dbReference type="NCBI Taxonomy" id="3847"/>
    <lineage>
        <taxon>Eukaryota</taxon>
        <taxon>Viridiplantae</taxon>
        <taxon>Streptophyta</taxon>
        <taxon>Embryophyta</taxon>
        <taxon>Tracheophyta</taxon>
        <taxon>Spermatophyta</taxon>
        <taxon>Magnoliopsida</taxon>
        <taxon>eudicotyledons</taxon>
        <taxon>Gunneridae</taxon>
        <taxon>Pentapetalae</taxon>
        <taxon>rosids</taxon>
        <taxon>fabids</taxon>
        <taxon>Fabales</taxon>
        <taxon>Fabaceae</taxon>
        <taxon>Papilionoideae</taxon>
        <taxon>50 kb inversion clade</taxon>
        <taxon>NPAAA clade</taxon>
        <taxon>indigoferoid/millettioid clade</taxon>
        <taxon>Phaseoleae</taxon>
        <taxon>Glycine</taxon>
        <taxon>Glycine subgen. Soja</taxon>
    </lineage>
</organism>
<dbReference type="InterPro" id="IPR007021">
    <property type="entry name" value="DUF659"/>
</dbReference>
<dbReference type="PANTHER" id="PTHR32166:SF88">
    <property type="entry name" value="HAT TRANSPOSON SUPERFAMILY"/>
    <property type="match status" value="1"/>
</dbReference>
<dbReference type="GO" id="GO:0008270">
    <property type="term" value="F:zinc ion binding"/>
    <property type="evidence" value="ECO:0007669"/>
    <property type="project" value="UniProtKB-KW"/>
</dbReference>
<keyword evidence="12" id="KW-1185">Reference proteome</keyword>
<comment type="subcellular location">
    <subcellularLocation>
        <location evidence="1">Nucleus</location>
    </subcellularLocation>
</comment>
<evidence type="ECO:0000256" key="1">
    <source>
        <dbReference type="ARBA" id="ARBA00004123"/>
    </source>
</evidence>
<dbReference type="OrthoDB" id="645489at2759"/>
<evidence type="ECO:0000313" key="11">
    <source>
        <dbReference type="EnsemblPlants" id="KRH45627"/>
    </source>
</evidence>
<dbReference type="eggNOG" id="ENOG502QUNQ">
    <property type="taxonomic scope" value="Eukaryota"/>
</dbReference>
<proteinExistence type="predicted"/>
<dbReference type="InterPro" id="IPR012337">
    <property type="entry name" value="RNaseH-like_sf"/>
</dbReference>
<name>K7L9H2_SOYBN</name>
<evidence type="ECO:0000256" key="7">
    <source>
        <dbReference type="PROSITE-ProRule" id="PRU00027"/>
    </source>
</evidence>
<dbReference type="GO" id="GO:0005634">
    <property type="term" value="C:nucleus"/>
    <property type="evidence" value="ECO:0007669"/>
    <property type="project" value="UniProtKB-SubCell"/>
</dbReference>
<dbReference type="Gramene" id="KRH45627">
    <property type="protein sequence ID" value="KRH45627"/>
    <property type="gene ID" value="GLYMA_08G283900"/>
</dbReference>
<dbReference type="RefSeq" id="XP_006585940.1">
    <property type="nucleotide sequence ID" value="XM_006585877.4"/>
</dbReference>
<evidence type="ECO:0000256" key="2">
    <source>
        <dbReference type="ARBA" id="ARBA00022723"/>
    </source>
</evidence>
<dbReference type="GO" id="GO:0046983">
    <property type="term" value="F:protein dimerization activity"/>
    <property type="evidence" value="ECO:0007669"/>
    <property type="project" value="InterPro"/>
</dbReference>
<feature type="region of interest" description="Disordered" evidence="8">
    <location>
        <begin position="737"/>
        <end position="793"/>
    </location>
</feature>
<dbReference type="EnsemblPlants" id="KRH45627">
    <property type="protein sequence ID" value="KRH45627"/>
    <property type="gene ID" value="GLYMA_08G283900"/>
</dbReference>
<feature type="domain" description="BED-type" evidence="9">
    <location>
        <begin position="46"/>
        <end position="104"/>
    </location>
</feature>
<dbReference type="PANTHER" id="PTHR32166">
    <property type="entry name" value="OSJNBA0013A04.12 PROTEIN"/>
    <property type="match status" value="1"/>
</dbReference>
<dbReference type="STRING" id="3847.K7L9H2"/>
<dbReference type="InterPro" id="IPR003656">
    <property type="entry name" value="Znf_BED"/>
</dbReference>
<gene>
    <name evidence="11" type="primary">LOC100794155</name>
    <name evidence="10" type="ORF">GLYMA_08G283900</name>
</gene>
<dbReference type="PROSITE" id="PS50808">
    <property type="entry name" value="ZF_BED"/>
    <property type="match status" value="1"/>
</dbReference>
<evidence type="ECO:0000256" key="8">
    <source>
        <dbReference type="SAM" id="MobiDB-lite"/>
    </source>
</evidence>
<dbReference type="InterPro" id="IPR008906">
    <property type="entry name" value="HATC_C_dom"/>
</dbReference>
<dbReference type="GO" id="GO:0003677">
    <property type="term" value="F:DNA binding"/>
    <property type="evidence" value="ECO:0007669"/>
    <property type="project" value="UniProtKB-KW"/>
</dbReference>
<keyword evidence="3 7" id="KW-0863">Zinc-finger</keyword>
<keyword evidence="2" id="KW-0479">Metal-binding</keyword>
<dbReference type="EMBL" id="CM000841">
    <property type="protein sequence ID" value="KRH45627.1"/>
    <property type="molecule type" value="Genomic_DNA"/>
</dbReference>